<dbReference type="Gene3D" id="1.10.10.10">
    <property type="entry name" value="Winged helix-like DNA-binding domain superfamily/Winged helix DNA-binding domain"/>
    <property type="match status" value="1"/>
</dbReference>
<feature type="region of interest" description="Disordered" evidence="14">
    <location>
        <begin position="1129"/>
        <end position="1180"/>
    </location>
</feature>
<evidence type="ECO:0000256" key="8">
    <source>
        <dbReference type="ARBA" id="ARBA00023029"/>
    </source>
</evidence>
<dbReference type="PANTHER" id="PTHR10848">
    <property type="entry name" value="MEIOTIC RECOMBINATION PROTEIN SPO11"/>
    <property type="match status" value="1"/>
</dbReference>
<keyword evidence="10 13" id="KW-0413">Isomerase</keyword>
<dbReference type="EC" id="5.6.2.2" evidence="5"/>
<dbReference type="Pfam" id="PF01833">
    <property type="entry name" value="TIG"/>
    <property type="match status" value="1"/>
</dbReference>
<dbReference type="CDD" id="cd00102">
    <property type="entry name" value="IPT"/>
    <property type="match status" value="1"/>
</dbReference>
<dbReference type="Pfam" id="PF25603">
    <property type="entry name" value="SPT23_MGA2_DBD"/>
    <property type="match status" value="1"/>
</dbReference>
<feature type="compositionally biased region" description="Acidic residues" evidence="14">
    <location>
        <begin position="1129"/>
        <end position="1139"/>
    </location>
</feature>
<feature type="region of interest" description="Disordered" evidence="14">
    <location>
        <begin position="962"/>
        <end position="1015"/>
    </location>
</feature>
<dbReference type="InterPro" id="IPR013048">
    <property type="entry name" value="Meiotic_Spo11"/>
</dbReference>
<feature type="compositionally biased region" description="Low complexity" evidence="14">
    <location>
        <begin position="830"/>
        <end position="843"/>
    </location>
</feature>
<feature type="region of interest" description="Disordered" evidence="14">
    <location>
        <begin position="788"/>
        <end position="843"/>
    </location>
</feature>
<dbReference type="InterPro" id="IPR034136">
    <property type="entry name" value="TOPRIM_Topo6A/Spo11"/>
</dbReference>
<dbReference type="PRINTS" id="PR01550">
    <property type="entry name" value="TOP6AFAMILY"/>
</dbReference>
<dbReference type="Pfam" id="PF00566">
    <property type="entry name" value="RabGAP-TBC"/>
    <property type="match status" value="1"/>
</dbReference>
<feature type="region of interest" description="Disordered" evidence="14">
    <location>
        <begin position="1546"/>
        <end position="1640"/>
    </location>
</feature>
<feature type="compositionally biased region" description="Basic and acidic residues" evidence="14">
    <location>
        <begin position="1710"/>
        <end position="1723"/>
    </location>
</feature>
<evidence type="ECO:0000313" key="17">
    <source>
        <dbReference type="Proteomes" id="UP000815677"/>
    </source>
</evidence>
<dbReference type="Gene3D" id="1.10.10.750">
    <property type="entry name" value="Ypt/Rab-GAP domain of gyp1p, domain 1"/>
    <property type="match status" value="1"/>
</dbReference>
<dbReference type="SUPFAM" id="SSF81296">
    <property type="entry name" value="E set domains"/>
    <property type="match status" value="1"/>
</dbReference>
<dbReference type="InterPro" id="IPR035969">
    <property type="entry name" value="Rab-GAP_TBC_sf"/>
</dbReference>
<feature type="compositionally biased region" description="Acidic residues" evidence="14">
    <location>
        <begin position="1166"/>
        <end position="1177"/>
    </location>
</feature>
<evidence type="ECO:0000256" key="9">
    <source>
        <dbReference type="ARBA" id="ARBA00023125"/>
    </source>
</evidence>
<feature type="compositionally biased region" description="Acidic residues" evidence="14">
    <location>
        <begin position="1546"/>
        <end position="1558"/>
    </location>
</feature>
<dbReference type="PROSITE" id="PS50297">
    <property type="entry name" value="ANK_REP_REGION"/>
    <property type="match status" value="2"/>
</dbReference>
<evidence type="ECO:0000256" key="4">
    <source>
        <dbReference type="ARBA" id="ARBA00006559"/>
    </source>
</evidence>
<dbReference type="CDD" id="cd00223">
    <property type="entry name" value="TOPRIM_TopoIIB_SPO"/>
    <property type="match status" value="1"/>
</dbReference>
<dbReference type="Gene3D" id="1.25.40.20">
    <property type="entry name" value="Ankyrin repeat-containing domain"/>
    <property type="match status" value="1"/>
</dbReference>
<feature type="compositionally biased region" description="Low complexity" evidence="14">
    <location>
        <begin position="1"/>
        <end position="18"/>
    </location>
</feature>
<feature type="region of interest" description="Disordered" evidence="14">
    <location>
        <begin position="1"/>
        <end position="34"/>
    </location>
</feature>
<gene>
    <name evidence="16" type="ORF">MCHLO_14950</name>
</gene>
<evidence type="ECO:0000256" key="11">
    <source>
        <dbReference type="ARBA" id="ARBA00023242"/>
    </source>
</evidence>
<dbReference type="InterPro" id="IPR013783">
    <property type="entry name" value="Ig-like_fold"/>
</dbReference>
<feature type="compositionally biased region" description="Basic and acidic residues" evidence="14">
    <location>
        <begin position="272"/>
        <end position="291"/>
    </location>
</feature>
<feature type="compositionally biased region" description="Low complexity" evidence="14">
    <location>
        <begin position="1564"/>
        <end position="1591"/>
    </location>
</feature>
<dbReference type="Pfam" id="PF12796">
    <property type="entry name" value="Ank_2"/>
    <property type="match status" value="1"/>
</dbReference>
<dbReference type="PROSITE" id="PS50086">
    <property type="entry name" value="TBC_RABGAP"/>
    <property type="match status" value="1"/>
</dbReference>
<evidence type="ECO:0000259" key="15">
    <source>
        <dbReference type="PROSITE" id="PS50086"/>
    </source>
</evidence>
<feature type="repeat" description="ANK" evidence="12">
    <location>
        <begin position="731"/>
        <end position="763"/>
    </location>
</feature>
<keyword evidence="17" id="KW-1185">Reference proteome</keyword>
<dbReference type="InterPro" id="IPR014756">
    <property type="entry name" value="Ig_E-set"/>
</dbReference>
<evidence type="ECO:0000256" key="6">
    <source>
        <dbReference type="ARBA" id="ARBA00022723"/>
    </source>
</evidence>
<dbReference type="SUPFAM" id="SSF48403">
    <property type="entry name" value="Ankyrin repeat"/>
    <property type="match status" value="1"/>
</dbReference>
<feature type="compositionally biased region" description="Basic residues" evidence="14">
    <location>
        <begin position="262"/>
        <end position="271"/>
    </location>
</feature>
<dbReference type="InterPro" id="IPR036388">
    <property type="entry name" value="WH-like_DNA-bd_sf"/>
</dbReference>
<keyword evidence="9 13" id="KW-0238">DNA-binding</keyword>
<evidence type="ECO:0000256" key="13">
    <source>
        <dbReference type="PROSITE-ProRule" id="PRU01385"/>
    </source>
</evidence>
<dbReference type="Gene3D" id="1.10.8.270">
    <property type="entry name" value="putative rabgap domain of human tbc1 domain family member 14 like domains"/>
    <property type="match status" value="1"/>
</dbReference>
<dbReference type="SMART" id="SM00164">
    <property type="entry name" value="TBC"/>
    <property type="match status" value="1"/>
</dbReference>
<feature type="compositionally biased region" description="Acidic residues" evidence="14">
    <location>
        <begin position="788"/>
        <end position="803"/>
    </location>
</feature>
<keyword evidence="12" id="KW-0040">ANK repeat</keyword>
<accession>A0ABQ0M8Q1</accession>
<comment type="cofactor">
    <cofactor evidence="2">
        <name>Mg(2+)</name>
        <dbReference type="ChEBI" id="CHEBI:18420"/>
    </cofactor>
</comment>
<evidence type="ECO:0000256" key="7">
    <source>
        <dbReference type="ARBA" id="ARBA00022842"/>
    </source>
</evidence>
<feature type="region of interest" description="Disordered" evidence="14">
    <location>
        <begin position="371"/>
        <end position="441"/>
    </location>
</feature>
<evidence type="ECO:0000256" key="5">
    <source>
        <dbReference type="ARBA" id="ARBA00012895"/>
    </source>
</evidence>
<dbReference type="EMBL" id="DF849740">
    <property type="protein sequence ID" value="GAT58526.1"/>
    <property type="molecule type" value="Genomic_DNA"/>
</dbReference>
<evidence type="ECO:0000256" key="14">
    <source>
        <dbReference type="SAM" id="MobiDB-lite"/>
    </source>
</evidence>
<dbReference type="PRINTS" id="PR01551">
    <property type="entry name" value="SPO11HOMOLOG"/>
</dbReference>
<feature type="compositionally biased region" description="Low complexity" evidence="14">
    <location>
        <begin position="980"/>
        <end position="1004"/>
    </location>
</feature>
<dbReference type="SUPFAM" id="SSF47923">
    <property type="entry name" value="Ypt/Rab-GAP domain of gyp1p"/>
    <property type="match status" value="2"/>
</dbReference>
<dbReference type="InterPro" id="IPR057962">
    <property type="entry name" value="SPT23_MGA2_DBD"/>
</dbReference>
<dbReference type="Gene3D" id="2.60.40.10">
    <property type="entry name" value="Immunoglobulins"/>
    <property type="match status" value="1"/>
</dbReference>
<name>A0ABQ0M8Q1_MYCCL</name>
<evidence type="ECO:0000313" key="16">
    <source>
        <dbReference type="EMBL" id="GAT58526.1"/>
    </source>
</evidence>
<protein>
    <recommendedName>
        <fullName evidence="5">DNA topoisomerase (ATP-hydrolyzing)</fullName>
        <ecNumber evidence="5">5.6.2.2</ecNumber>
    </recommendedName>
</protein>
<evidence type="ECO:0000256" key="12">
    <source>
        <dbReference type="PROSITE-ProRule" id="PRU00023"/>
    </source>
</evidence>
<keyword evidence="6" id="KW-0479">Metal-binding</keyword>
<evidence type="ECO:0000256" key="1">
    <source>
        <dbReference type="ARBA" id="ARBA00000185"/>
    </source>
</evidence>
<dbReference type="Proteomes" id="UP000815677">
    <property type="component" value="Unassembled WGS sequence"/>
</dbReference>
<evidence type="ECO:0000256" key="10">
    <source>
        <dbReference type="ARBA" id="ARBA00023235"/>
    </source>
</evidence>
<keyword evidence="8 13" id="KW-0799">Topoisomerase</keyword>
<feature type="region of interest" description="Disordered" evidence="14">
    <location>
        <begin position="262"/>
        <end position="291"/>
    </location>
</feature>
<organism evidence="16 17">
    <name type="scientific">Mycena chlorophos</name>
    <name type="common">Agaric fungus</name>
    <name type="synonym">Agaricus chlorophos</name>
    <dbReference type="NCBI Taxonomy" id="658473"/>
    <lineage>
        <taxon>Eukaryota</taxon>
        <taxon>Fungi</taxon>
        <taxon>Dikarya</taxon>
        <taxon>Basidiomycota</taxon>
        <taxon>Agaricomycotina</taxon>
        <taxon>Agaricomycetes</taxon>
        <taxon>Agaricomycetidae</taxon>
        <taxon>Agaricales</taxon>
        <taxon>Marasmiineae</taxon>
        <taxon>Mycenaceae</taxon>
        <taxon>Mycena</taxon>
    </lineage>
</organism>
<proteinExistence type="inferred from homology"/>
<comment type="catalytic activity">
    <reaction evidence="1 13">
        <text>ATP-dependent breakage, passage and rejoining of double-stranded DNA.</text>
        <dbReference type="EC" id="5.6.2.2"/>
    </reaction>
</comment>
<feature type="domain" description="Rab-GAP TBC" evidence="15">
    <location>
        <begin position="1752"/>
        <end position="1976"/>
    </location>
</feature>
<keyword evidence="11" id="KW-0539">Nucleus</keyword>
<feature type="active site" description="O-(5'-phospho-DNA)-tyrosine intermediate" evidence="13">
    <location>
        <position position="1262"/>
    </location>
</feature>
<dbReference type="InterPro" id="IPR036078">
    <property type="entry name" value="Spo11/TopoVI_A_sf"/>
</dbReference>
<keyword evidence="7" id="KW-0460">Magnesium</keyword>
<dbReference type="InterPro" id="IPR002110">
    <property type="entry name" value="Ankyrin_rpt"/>
</dbReference>
<dbReference type="PROSITE" id="PS50088">
    <property type="entry name" value="ANK_REPEAT"/>
    <property type="match status" value="2"/>
</dbReference>
<comment type="similarity">
    <text evidence="4 13">Belongs to the TOP6A family.</text>
</comment>
<dbReference type="SMART" id="SM00248">
    <property type="entry name" value="ANK"/>
    <property type="match status" value="2"/>
</dbReference>
<dbReference type="Gene3D" id="1.10.472.80">
    <property type="entry name" value="Ypt/Rab-GAP domain of gyp1p, domain 3"/>
    <property type="match status" value="1"/>
</dbReference>
<dbReference type="InterPro" id="IPR013049">
    <property type="entry name" value="Spo11/TopoVI_A_N"/>
</dbReference>
<dbReference type="InterPro" id="IPR002909">
    <property type="entry name" value="IPT_dom"/>
</dbReference>
<dbReference type="InterPro" id="IPR036770">
    <property type="entry name" value="Ankyrin_rpt-contain_sf"/>
</dbReference>
<evidence type="ECO:0000256" key="3">
    <source>
        <dbReference type="ARBA" id="ARBA00004123"/>
    </source>
</evidence>
<comment type="subcellular location">
    <subcellularLocation>
        <location evidence="3">Nucleus</location>
    </subcellularLocation>
</comment>
<feature type="compositionally biased region" description="Polar residues" evidence="14">
    <location>
        <begin position="1592"/>
        <end position="1604"/>
    </location>
</feature>
<dbReference type="InterPro" id="IPR000195">
    <property type="entry name" value="Rab-GAP-TBC_dom"/>
</dbReference>
<feature type="compositionally biased region" description="Low complexity" evidence="14">
    <location>
        <begin position="1154"/>
        <end position="1165"/>
    </location>
</feature>
<reference evidence="16" key="1">
    <citation type="submission" date="2014-09" db="EMBL/GenBank/DDBJ databases">
        <title>Genome sequence of the luminous mushroom Mycena chlorophos for searching fungal bioluminescence genes.</title>
        <authorList>
            <person name="Tanaka Y."/>
            <person name="Kasuga D."/>
            <person name="Oba Y."/>
            <person name="Hase S."/>
            <person name="Sato K."/>
            <person name="Oba Y."/>
            <person name="Sakakibara Y."/>
        </authorList>
    </citation>
    <scope>NUCLEOTIDE SEQUENCE</scope>
</reference>
<feature type="repeat" description="ANK" evidence="12">
    <location>
        <begin position="698"/>
        <end position="730"/>
    </location>
</feature>
<dbReference type="SUPFAM" id="SSF56726">
    <property type="entry name" value="DNA topoisomerase IV, alpha subunit"/>
    <property type="match status" value="1"/>
</dbReference>
<dbReference type="InterPro" id="IPR002815">
    <property type="entry name" value="Spo11/TopoVI_A"/>
</dbReference>
<dbReference type="PANTHER" id="PTHR10848:SF0">
    <property type="entry name" value="MEIOTIC RECOMBINATION PROTEIN SPO11"/>
    <property type="match status" value="1"/>
</dbReference>
<sequence>MASSSSSPATGSDSRSASPQTPPEPPFDVGAASDFAPWYTSDAESLIAHPSWLDPALVAPQHKVEEAEILHLDELIHGYDDPPLGDSPELLSRPLPQPMFTAAAPFPFIQTGAYSAPRNERALPASSSAPSPVPTSRQLLGEVPPKVVFPPKESCYNLAIMFPNAPEGGIKSRVETQIRTTLHLADSSSSSDPANYHCIGSWKYLQLPPGTSTKRRTRKQGKVDPSPDEILHLTATVTCASAPDTRVHSCTSCQKREAKRLAKKLAARVRPSRSDSESDDSNHKPKGKLQEDTTSIIQFNCAEIQDFAQGSVALPLRITCYCRHHREKVGFHIHFTMMDNVGRIVASGSTGPIMITDDHKTPSAKCVDMVPATSMDWPPQPPPPTESRAPSKRRKEPVAAPSTKKRPKPYDVTSKVGRRSREASVGESLPSPTSTRASTPGLLATIPQLQSLESDSSGDVPATPPDYSMLVEAVEEPVICQPPTAIPPVLPLSLFAGPQPPQTLSFPTIHRLIPNCGPTHGGTEVTILGNNFHPSLQLDCVFGDVVAASTHRWSENTLVCILPPQATACVVPVWFNNFPKPDTASNPSTPLFTYSEDSDRALMELALQVVGLKMTGKIENAKNIAMRIVGNVGAGGGGGGESSGMSSSGVAGGSQLATESGDLQTRIMKLLSVLDQTIDVAGIAAISLEDAISHPSPQGQTLLHLAAFLGLDTLVGFLVTRGADLDLRDRSGCTALHLAAIAGSRSCVEALLRGGADIEIVNARGKSPQEVASVEGLFDVFSVDNSSEDEEDEAHWGDAESDENVPNPPRRVGERRRRGPAPTGNWHAVSPRSSSSSLTTLPEPSLKAKAIEDEKQAANLMTLIQRTLAQFPAPQLPNLPALGQLRDMPAVPWAALPQLPVVFPVFVPWAAFLGGNEARDGDAGEGKDIPMSQRAAQELRGTWEAWEKWVALVAGAVRQTEEAPPMYTPRETPEVPPPSAEAAPAATAEPEPAPEQVASPEVAASSSRHVGYNTPPVSEQEVNAFTYQPAETHKKHDRMLMFFWLPILMISLLWAAHNGVRIAFQSLKGSLPLKTGFALLRIPPIPHVFLERLHTLPTHRTAEFGTPVPRLDSLLLTATSMAWRELGDELDFDSPEGSDGEGTAQAMSEDKDASQSQSQTSTQEQSESESESEDGSEEPFSFAAERIEELVSTFLKQLTMNEPIRLQMADRRAGGEATRTISFPVKRATGSARQLAQLFCVLDSMHEAVVTGVPLTKRDIYYKDVALFKTQRTVDNLVDDLAATFELQRADLNVRATSKGLVCGAAISIHLTSGETLQVNDSEGSLIPVGEDIETIAVDEDISWVLVVEKDAVFTTLCRLLLTKHPSLPGRGVLITGKGYPDIATRQLVATLSASLPKRIPILGLFDGDPYGVDILSVYKYGSRAMAHEGSKLEAGRLKYLGVFGSELASYGVDLDDLLPMSKKDEKKAQTMLQRDIPKKWKKELMQMLHLRRKAEIEILEGKLGDEAQQGTGKHVLMSRVQPPPARPHLAIHSTTFNAKSDWADEDAWDSASDSDDDAPPRPSSSRVQPRPVPRPASAHSPPSSEGGSSSTLAFSFTHVSNPSSYPPKNGWTIVKTKPGSPRPLEDSREEVGNGDADVEGDMILGDLEADAMEPMEIISPVNAKPKTNQGIIRDDIEDIVDDPLCGVKHRPRRKEESPRRTSPPNSPHSAERSEKLMRERSIRTSRRHKFVECLSNQDVNIAELRKLAWAGIPADLRPMAWQLLLGYLPLPTPLRAGTLARKRGEYLSLVKLAFARDREGLDQQIWHQIEIDVPRTRPGVGLWMYGATQRALERILYVWAIRHPASGYVQGINDLATPFFQVFLSAYIDSDPEAFDPATLPTRALDAIEADTFWCLSRLLDGIQDNYIFAQPGIQRSVRRMAELVARIDAPLSAHLDTQNVEFMQFAFRWMNCLLMREISVQNTIRMWDTYLAEGPDAFSQFHLYVCSAFLVKWSEKLRQMDFQGIIMFLQSLPTQDWGDHEIEMLLSEAFVLNSIWHNAQSHFIQAK</sequence>
<feature type="region of interest" description="Disordered" evidence="14">
    <location>
        <begin position="1683"/>
        <end position="1724"/>
    </location>
</feature>
<dbReference type="PROSITE" id="PS52041">
    <property type="entry name" value="TOPO_IIB"/>
    <property type="match status" value="1"/>
</dbReference>
<evidence type="ECO:0000256" key="2">
    <source>
        <dbReference type="ARBA" id="ARBA00001946"/>
    </source>
</evidence>
<dbReference type="Pfam" id="PF21180">
    <property type="entry name" value="TOP6A-Spo11_Toprim"/>
    <property type="match status" value="1"/>
</dbReference>
<dbReference type="SMART" id="SM00429">
    <property type="entry name" value="IPT"/>
    <property type="match status" value="1"/>
</dbReference>
<dbReference type="Pfam" id="PF04406">
    <property type="entry name" value="TP6A_N"/>
    <property type="match status" value="1"/>
</dbReference>
<dbReference type="Gene3D" id="3.40.1360.10">
    <property type="match status" value="1"/>
</dbReference>